<evidence type="ECO:0000256" key="8">
    <source>
        <dbReference type="ARBA" id="ARBA00022898"/>
    </source>
</evidence>
<keyword evidence="10" id="KW-0411">Iron-sulfur</keyword>
<dbReference type="InterPro" id="IPR015421">
    <property type="entry name" value="PyrdxlP-dep_Trfase_major"/>
</dbReference>
<dbReference type="Gene3D" id="3.90.1150.10">
    <property type="entry name" value="Aspartate Aminotransferase, domain 1"/>
    <property type="match status" value="1"/>
</dbReference>
<evidence type="ECO:0000256" key="6">
    <source>
        <dbReference type="ARBA" id="ARBA00022679"/>
    </source>
</evidence>
<evidence type="ECO:0000256" key="12">
    <source>
        <dbReference type="RuleBase" id="RU004504"/>
    </source>
</evidence>
<keyword evidence="7" id="KW-0479">Metal-binding</keyword>
<dbReference type="InterPro" id="IPR016454">
    <property type="entry name" value="Cysteine_dSase"/>
</dbReference>
<sequence>MRNYRHAPGQGRIRSVTDNAVYLDHNATTPVDPAVLDAMLPFLRGEFGNPSSAYPLGRRAHDAVEAARAAVAALIGAAPDEILFTGGGTESSNHAIRGAAAMAPPERRRIVTTTVEHPATEKPCRRLTAAGFSVERLPVDGTGRVALDAAERLIDAGTALVTAIHAQNELGTLQPITELATLARRHGALCHADAAQSLGKVPVDVAALGVDLLTIAGHKLYAPKGVGALYVRRGVRLDPLVDGAGQEGGRRPGTENVPYIVGLGTACRLAAGRLAEEAVRLDALRGDLQWRLADAVPGLRVLGHPTDRLPNTLSLLFPGVHGNDVLAAAPEVMASTGSACHAGDPQPSAVLLAMGIPPAEALGAVRLSLGRLTGPAEVERAAAALAAAWRSCRGG</sequence>
<comment type="similarity">
    <text evidence="3">Belongs to the class-V pyridoxal-phosphate-dependent aminotransferase family. NifS/IscS subfamily.</text>
</comment>
<dbReference type="PROSITE" id="PS00595">
    <property type="entry name" value="AA_TRANSFER_CLASS_5"/>
    <property type="match status" value="1"/>
</dbReference>
<comment type="catalytic activity">
    <reaction evidence="11">
        <text>(sulfur carrier)-H + L-cysteine = (sulfur carrier)-SH + L-alanine</text>
        <dbReference type="Rhea" id="RHEA:43892"/>
        <dbReference type="Rhea" id="RHEA-COMP:14737"/>
        <dbReference type="Rhea" id="RHEA-COMP:14739"/>
        <dbReference type="ChEBI" id="CHEBI:29917"/>
        <dbReference type="ChEBI" id="CHEBI:35235"/>
        <dbReference type="ChEBI" id="CHEBI:57972"/>
        <dbReference type="ChEBI" id="CHEBI:64428"/>
        <dbReference type="EC" id="2.8.1.7"/>
    </reaction>
</comment>
<keyword evidence="15" id="KW-1185">Reference proteome</keyword>
<evidence type="ECO:0000256" key="9">
    <source>
        <dbReference type="ARBA" id="ARBA00023004"/>
    </source>
</evidence>
<dbReference type="EMBL" id="JABFDB010000011">
    <property type="protein sequence ID" value="NYZ21395.1"/>
    <property type="molecule type" value="Genomic_DNA"/>
</dbReference>
<dbReference type="InterPro" id="IPR020578">
    <property type="entry name" value="Aminotrans_V_PyrdxlP_BS"/>
</dbReference>
<comment type="caution">
    <text evidence="14">The sequence shown here is derived from an EMBL/GenBank/DDBJ whole genome shotgun (WGS) entry which is preliminary data.</text>
</comment>
<dbReference type="PANTHER" id="PTHR11601:SF34">
    <property type="entry name" value="CYSTEINE DESULFURASE"/>
    <property type="match status" value="1"/>
</dbReference>
<keyword evidence="6" id="KW-0808">Transferase</keyword>
<evidence type="ECO:0000256" key="1">
    <source>
        <dbReference type="ARBA" id="ARBA00001933"/>
    </source>
</evidence>
<dbReference type="EC" id="2.8.1.7" evidence="4"/>
<keyword evidence="9" id="KW-0408">Iron</keyword>
<dbReference type="InterPro" id="IPR015422">
    <property type="entry name" value="PyrdxlP-dep_Trfase_small"/>
</dbReference>
<dbReference type="PIRSF" id="PIRSF005572">
    <property type="entry name" value="NifS"/>
    <property type="match status" value="1"/>
</dbReference>
<evidence type="ECO:0000256" key="4">
    <source>
        <dbReference type="ARBA" id="ARBA00012239"/>
    </source>
</evidence>
<dbReference type="PANTHER" id="PTHR11601">
    <property type="entry name" value="CYSTEINE DESULFURYLASE FAMILY MEMBER"/>
    <property type="match status" value="1"/>
</dbReference>
<evidence type="ECO:0000256" key="3">
    <source>
        <dbReference type="ARBA" id="ARBA00006490"/>
    </source>
</evidence>
<protein>
    <recommendedName>
        <fullName evidence="5">Cysteine desulfurase</fullName>
        <ecNumber evidence="4">2.8.1.7</ecNumber>
    </recommendedName>
</protein>
<proteinExistence type="inferred from homology"/>
<dbReference type="SUPFAM" id="SSF53383">
    <property type="entry name" value="PLP-dependent transferases"/>
    <property type="match status" value="1"/>
</dbReference>
<evidence type="ECO:0000256" key="7">
    <source>
        <dbReference type="ARBA" id="ARBA00022723"/>
    </source>
</evidence>
<evidence type="ECO:0000313" key="15">
    <source>
        <dbReference type="Proteomes" id="UP000584642"/>
    </source>
</evidence>
<dbReference type="Gene3D" id="3.40.640.10">
    <property type="entry name" value="Type I PLP-dependent aspartate aminotransferase-like (Major domain)"/>
    <property type="match status" value="1"/>
</dbReference>
<gene>
    <name evidence="14" type="ORF">HND93_16905</name>
</gene>
<accession>A0ABX2TFC7</accession>
<organism evidence="14 15">
    <name type="scientific">Azospirillum oleiclasticum</name>
    <dbReference type="NCBI Taxonomy" id="2735135"/>
    <lineage>
        <taxon>Bacteria</taxon>
        <taxon>Pseudomonadati</taxon>
        <taxon>Pseudomonadota</taxon>
        <taxon>Alphaproteobacteria</taxon>
        <taxon>Rhodospirillales</taxon>
        <taxon>Azospirillaceae</taxon>
        <taxon>Azospirillum</taxon>
    </lineage>
</organism>
<evidence type="ECO:0000256" key="10">
    <source>
        <dbReference type="ARBA" id="ARBA00023014"/>
    </source>
</evidence>
<evidence type="ECO:0000256" key="2">
    <source>
        <dbReference type="ARBA" id="ARBA00003120"/>
    </source>
</evidence>
<keyword evidence="8" id="KW-0663">Pyridoxal phosphate</keyword>
<evidence type="ECO:0000256" key="5">
    <source>
        <dbReference type="ARBA" id="ARBA00013558"/>
    </source>
</evidence>
<name>A0ABX2TFC7_9PROT</name>
<comment type="function">
    <text evidence="2">Catalyzes the removal of elemental sulfur atoms from cysteine to produce alanine. Seems to participate in the biosynthesis of the nitrogenase metalloclusters by providing the inorganic sulfur required for the Fe-S core formation.</text>
</comment>
<evidence type="ECO:0000259" key="13">
    <source>
        <dbReference type="Pfam" id="PF00266"/>
    </source>
</evidence>
<dbReference type="Pfam" id="PF00266">
    <property type="entry name" value="Aminotran_5"/>
    <property type="match status" value="1"/>
</dbReference>
<dbReference type="InterPro" id="IPR015424">
    <property type="entry name" value="PyrdxlP-dep_Trfase"/>
</dbReference>
<reference evidence="14 15" key="1">
    <citation type="submission" date="2020-05" db="EMBL/GenBank/DDBJ databases">
        <title>Azospirillum oleiclasticum sp. nov, a nitrogen-fixing and heavy crude oil-emulsifying bacterium isolated from the crude oil of Yumen Oilfield.</title>
        <authorList>
            <person name="Wu D."/>
            <person name="Cai M."/>
            <person name="Zhang X."/>
        </authorList>
    </citation>
    <scope>NUCLEOTIDE SEQUENCE [LARGE SCALE GENOMIC DNA]</scope>
    <source>
        <strain evidence="14 15">ROY-1-1-2</strain>
    </source>
</reference>
<evidence type="ECO:0000256" key="11">
    <source>
        <dbReference type="ARBA" id="ARBA00050776"/>
    </source>
</evidence>
<dbReference type="Proteomes" id="UP000584642">
    <property type="component" value="Unassembled WGS sequence"/>
</dbReference>
<evidence type="ECO:0000313" key="14">
    <source>
        <dbReference type="EMBL" id="NYZ21395.1"/>
    </source>
</evidence>
<dbReference type="InterPro" id="IPR000192">
    <property type="entry name" value="Aminotrans_V_dom"/>
</dbReference>
<comment type="cofactor">
    <cofactor evidence="1 12">
        <name>pyridoxal 5'-phosphate</name>
        <dbReference type="ChEBI" id="CHEBI:597326"/>
    </cofactor>
</comment>
<feature type="domain" description="Aminotransferase class V" evidence="13">
    <location>
        <begin position="21"/>
        <end position="380"/>
    </location>
</feature>